<proteinExistence type="inferred from homology"/>
<dbReference type="InterPro" id="IPR003796">
    <property type="entry name" value="RNR_NrdR-like"/>
</dbReference>
<dbReference type="HAMAP" id="MF_00440">
    <property type="entry name" value="NrdR"/>
    <property type="match status" value="1"/>
</dbReference>
<keyword evidence="6 8" id="KW-0238">DNA-binding</keyword>
<comment type="similarity">
    <text evidence="8">Belongs to the NrdR family.</text>
</comment>
<feature type="domain" description="ATP-cone" evidence="9">
    <location>
        <begin position="50"/>
        <end position="140"/>
    </location>
</feature>
<dbReference type="GO" id="GO:0008270">
    <property type="term" value="F:zinc ion binding"/>
    <property type="evidence" value="ECO:0007669"/>
    <property type="project" value="UniProtKB-UniRule"/>
</dbReference>
<dbReference type="GO" id="GO:0003677">
    <property type="term" value="F:DNA binding"/>
    <property type="evidence" value="ECO:0007669"/>
    <property type="project" value="UniProtKB-KW"/>
</dbReference>
<dbReference type="Proteomes" id="UP000320386">
    <property type="component" value="Chromosome"/>
</dbReference>
<dbReference type="PANTHER" id="PTHR30455:SF2">
    <property type="entry name" value="TRANSCRIPTIONAL REPRESSOR NRDR"/>
    <property type="match status" value="1"/>
</dbReference>
<keyword evidence="8" id="KW-0479">Metal-binding</keyword>
<dbReference type="PROSITE" id="PS51161">
    <property type="entry name" value="ATP_CONE"/>
    <property type="match status" value="1"/>
</dbReference>
<name>A0A518BYF0_9BACT</name>
<keyword evidence="7 8" id="KW-0804">Transcription</keyword>
<dbReference type="AlphaFoldDB" id="A0A518BYF0"/>
<dbReference type="RefSeq" id="WP_145446181.1">
    <property type="nucleotide sequence ID" value="NZ_CP036280.1"/>
</dbReference>
<evidence type="ECO:0000313" key="10">
    <source>
        <dbReference type="EMBL" id="QDU71992.1"/>
    </source>
</evidence>
<dbReference type="Pfam" id="PF22811">
    <property type="entry name" value="Zn_ribbon_NrdR"/>
    <property type="match status" value="1"/>
</dbReference>
<dbReference type="Pfam" id="PF03477">
    <property type="entry name" value="ATP-cone"/>
    <property type="match status" value="1"/>
</dbReference>
<dbReference type="InterPro" id="IPR005144">
    <property type="entry name" value="ATP-cone_dom"/>
</dbReference>
<keyword evidence="8" id="KW-0862">Zinc</keyword>
<evidence type="ECO:0000259" key="9">
    <source>
        <dbReference type="PROSITE" id="PS51161"/>
    </source>
</evidence>
<gene>
    <name evidence="8 10" type="primary">nrdR</name>
    <name evidence="10" type="ORF">Pan265_18510</name>
</gene>
<feature type="zinc finger region" evidence="8">
    <location>
        <begin position="3"/>
        <end position="34"/>
    </location>
</feature>
<dbReference type="KEGG" id="mcad:Pan265_18510"/>
<dbReference type="PANTHER" id="PTHR30455">
    <property type="entry name" value="TRANSCRIPTIONAL REPRESSOR NRDR"/>
    <property type="match status" value="1"/>
</dbReference>
<evidence type="ECO:0000256" key="8">
    <source>
        <dbReference type="HAMAP-Rule" id="MF_00440"/>
    </source>
</evidence>
<dbReference type="GO" id="GO:0045892">
    <property type="term" value="P:negative regulation of DNA-templated transcription"/>
    <property type="evidence" value="ECO:0007669"/>
    <property type="project" value="UniProtKB-UniRule"/>
</dbReference>
<evidence type="ECO:0000256" key="3">
    <source>
        <dbReference type="ARBA" id="ARBA00022771"/>
    </source>
</evidence>
<evidence type="ECO:0000256" key="1">
    <source>
        <dbReference type="ARBA" id="ARBA00022491"/>
    </source>
</evidence>
<reference evidence="10 11" key="1">
    <citation type="submission" date="2019-02" db="EMBL/GenBank/DDBJ databases">
        <title>Deep-cultivation of Planctomycetes and their phenomic and genomic characterization uncovers novel biology.</title>
        <authorList>
            <person name="Wiegand S."/>
            <person name="Jogler M."/>
            <person name="Boedeker C."/>
            <person name="Pinto D."/>
            <person name="Vollmers J."/>
            <person name="Rivas-Marin E."/>
            <person name="Kohn T."/>
            <person name="Peeters S.H."/>
            <person name="Heuer A."/>
            <person name="Rast P."/>
            <person name="Oberbeckmann S."/>
            <person name="Bunk B."/>
            <person name="Jeske O."/>
            <person name="Meyerdierks A."/>
            <person name="Storesund J.E."/>
            <person name="Kallscheuer N."/>
            <person name="Luecker S."/>
            <person name="Lage O.M."/>
            <person name="Pohl T."/>
            <person name="Merkel B.J."/>
            <person name="Hornburger P."/>
            <person name="Mueller R.-W."/>
            <person name="Bruemmer F."/>
            <person name="Labrenz M."/>
            <person name="Spormann A.M."/>
            <person name="Op den Camp H."/>
            <person name="Overmann J."/>
            <person name="Amann R."/>
            <person name="Jetten M.S.M."/>
            <person name="Mascher T."/>
            <person name="Medema M.H."/>
            <person name="Devos D.P."/>
            <person name="Kaster A.-K."/>
            <person name="Ovreas L."/>
            <person name="Rohde M."/>
            <person name="Galperin M.Y."/>
            <person name="Jogler C."/>
        </authorList>
    </citation>
    <scope>NUCLEOTIDE SEQUENCE [LARGE SCALE GENOMIC DNA]</scope>
    <source>
        <strain evidence="10 11">Pan265</strain>
    </source>
</reference>
<comment type="function">
    <text evidence="8">Negatively regulates transcription of bacterial ribonucleotide reductase nrd genes and operons by binding to NrdR-boxes.</text>
</comment>
<evidence type="ECO:0000256" key="6">
    <source>
        <dbReference type="ARBA" id="ARBA00023125"/>
    </source>
</evidence>
<dbReference type="GO" id="GO:0005524">
    <property type="term" value="F:ATP binding"/>
    <property type="evidence" value="ECO:0007669"/>
    <property type="project" value="UniProtKB-UniRule"/>
</dbReference>
<sequence length="164" mass="19179">MRCPYCEANKDRVIDSRPAENGKAIRRRRECLNCSKRFTTYETVEETTKLVVVKRDRSRVPFDKAKMLAGLEAACYKRPVPTRRLQEAVDHVTEELRRTGQREIDAEDIGQRLAEQLRTIDQVAYVRFASVYKQFRDLDDLIEEVRGVLEMNERLSPGQGKLFR</sequence>
<accession>A0A518BYF0</accession>
<dbReference type="EMBL" id="CP036280">
    <property type="protein sequence ID" value="QDU71992.1"/>
    <property type="molecule type" value="Genomic_DNA"/>
</dbReference>
<comment type="cofactor">
    <cofactor evidence="8">
        <name>Zn(2+)</name>
        <dbReference type="ChEBI" id="CHEBI:29105"/>
    </cofactor>
    <text evidence="8">Binds 1 zinc ion.</text>
</comment>
<evidence type="ECO:0000256" key="2">
    <source>
        <dbReference type="ARBA" id="ARBA00022741"/>
    </source>
</evidence>
<protein>
    <recommendedName>
        <fullName evidence="8">Transcriptional repressor NrdR</fullName>
    </recommendedName>
</protein>
<evidence type="ECO:0000256" key="4">
    <source>
        <dbReference type="ARBA" id="ARBA00022840"/>
    </source>
</evidence>
<dbReference type="InterPro" id="IPR055173">
    <property type="entry name" value="NrdR-like_N"/>
</dbReference>
<keyword evidence="2 8" id="KW-0547">Nucleotide-binding</keyword>
<keyword evidence="3 8" id="KW-0863">Zinc-finger</keyword>
<dbReference type="OrthoDB" id="9807461at2"/>
<dbReference type="NCBIfam" id="TIGR00244">
    <property type="entry name" value="transcriptional regulator NrdR"/>
    <property type="match status" value="1"/>
</dbReference>
<evidence type="ECO:0000256" key="5">
    <source>
        <dbReference type="ARBA" id="ARBA00023015"/>
    </source>
</evidence>
<keyword evidence="4 8" id="KW-0067">ATP-binding</keyword>
<keyword evidence="11" id="KW-1185">Reference proteome</keyword>
<organism evidence="10 11">
    <name type="scientific">Mucisphaera calidilacus</name>
    <dbReference type="NCBI Taxonomy" id="2527982"/>
    <lineage>
        <taxon>Bacteria</taxon>
        <taxon>Pseudomonadati</taxon>
        <taxon>Planctomycetota</taxon>
        <taxon>Phycisphaerae</taxon>
        <taxon>Phycisphaerales</taxon>
        <taxon>Phycisphaeraceae</taxon>
        <taxon>Mucisphaera</taxon>
    </lineage>
</organism>
<keyword evidence="1 8" id="KW-0678">Repressor</keyword>
<evidence type="ECO:0000313" key="11">
    <source>
        <dbReference type="Proteomes" id="UP000320386"/>
    </source>
</evidence>
<keyword evidence="5 8" id="KW-0805">Transcription regulation</keyword>
<evidence type="ECO:0000256" key="7">
    <source>
        <dbReference type="ARBA" id="ARBA00023163"/>
    </source>
</evidence>